<evidence type="ECO:0000256" key="1">
    <source>
        <dbReference type="SAM" id="MobiDB-lite"/>
    </source>
</evidence>
<feature type="compositionally biased region" description="Low complexity" evidence="1">
    <location>
        <begin position="410"/>
        <end position="420"/>
    </location>
</feature>
<feature type="compositionally biased region" description="Low complexity" evidence="1">
    <location>
        <begin position="774"/>
        <end position="783"/>
    </location>
</feature>
<feature type="compositionally biased region" description="Low complexity" evidence="1">
    <location>
        <begin position="268"/>
        <end position="280"/>
    </location>
</feature>
<feature type="compositionally biased region" description="Low complexity" evidence="1">
    <location>
        <begin position="582"/>
        <end position="603"/>
    </location>
</feature>
<feature type="compositionally biased region" description="Basic and acidic residues" evidence="1">
    <location>
        <begin position="737"/>
        <end position="752"/>
    </location>
</feature>
<feature type="region of interest" description="Disordered" evidence="1">
    <location>
        <begin position="464"/>
        <end position="560"/>
    </location>
</feature>
<feature type="compositionally biased region" description="Acidic residues" evidence="1">
    <location>
        <begin position="309"/>
        <end position="319"/>
    </location>
</feature>
<feature type="compositionally biased region" description="Polar residues" evidence="1">
    <location>
        <begin position="707"/>
        <end position="725"/>
    </location>
</feature>
<protein>
    <submittedName>
        <fullName evidence="2">Uncharacterized protein</fullName>
    </submittedName>
</protein>
<name>A0AAD4LKK2_9AGAM</name>
<feature type="compositionally biased region" description="Low complexity" evidence="1">
    <location>
        <begin position="521"/>
        <end position="530"/>
    </location>
</feature>
<feature type="compositionally biased region" description="Low complexity" evidence="1">
    <location>
        <begin position="662"/>
        <end position="673"/>
    </location>
</feature>
<sequence>MPKRNPTSLPPADGSKYLIVTCPYPLNADLELHADQRTLVLWLACCAGKDVLLAMFHRPSSPDMVIIEVDREFDRFHELLGVHVWSEFLTNPTEDQMNKSSTMFYSTYNTARLVKDGWKRIVIEEHWFQGWTPDNSTIRYPYPKTSHSGCNGPSSSEKSDAPMCRLLRQQRFPVPPLPPAPPVGPAECLASRNSNAGPTPPSTKRGKRAAPRNTSVPTSASPKSTMSFSPPPTQSSTPSSVASTDRAKIDAWRCGLPSNPTKSLAGISRAPSTLRSSSARSSRRAPPAPSGLGLRLTSQSRTPGRSDRNEDDERFEPEQIDNPPVSIPTPTLSSTPTRRQGCDPDSSIEPQRVYDYYNEDDQPRDSTAAAMSDLFDGYSFPEASSGASGARPLGLEDPDHSPLIPPADVAAPASGQSQAGGAVNLWEGYDAPRLEPPTKVQKKGEWTCPQHGSLCSPGICKERARVERDRRVRDEREKWEEERTQREMRRAKEELKRERKKAKATGEGVDELLPHLRGNTSSSSSSGSDSDTSHDEDSSAPPEPDREGWTVPWNTGGTDTQCARDYIARLYDDDEEEASFAMSCTTNTSSAASSPSPTSMSSSGRSEGPILSTTFCDSASPTLAPPPSPFLATRQPTWDACSAASQSSSVGGRSERPSLSGDSPASTVSTASADDSDTDQRTGMDPATRRSARSSASSSARTDASPYTPSTPSKPNRFPTLNNTYWGDPVTMVLAKMAEDDSRRRGGREANARPEGGLKVSKNARKRRNWAKNAQAQAGAQAQAALASLLEAALDVELPPGGPGSSWGNPNEVW</sequence>
<feature type="compositionally biased region" description="Pro residues" evidence="1">
    <location>
        <begin position="173"/>
        <end position="184"/>
    </location>
</feature>
<accession>A0AAD4LKK2</accession>
<dbReference type="AlphaFoldDB" id="A0AAD4LKK2"/>
<evidence type="ECO:0000313" key="3">
    <source>
        <dbReference type="Proteomes" id="UP001201163"/>
    </source>
</evidence>
<feature type="compositionally biased region" description="Basic and acidic residues" evidence="1">
    <location>
        <begin position="464"/>
        <end position="497"/>
    </location>
</feature>
<feature type="compositionally biased region" description="Low complexity" evidence="1">
    <location>
        <begin position="693"/>
        <end position="706"/>
    </location>
</feature>
<feature type="compositionally biased region" description="Low complexity" evidence="1">
    <location>
        <begin position="328"/>
        <end position="337"/>
    </location>
</feature>
<dbReference type="EMBL" id="JAKELL010000010">
    <property type="protein sequence ID" value="KAH8995909.1"/>
    <property type="molecule type" value="Genomic_DNA"/>
</dbReference>
<reference evidence="2" key="1">
    <citation type="submission" date="2022-01" db="EMBL/GenBank/DDBJ databases">
        <title>Comparative genomics reveals a dynamic genome evolution in the ectomycorrhizal milk-cap (Lactarius) mushrooms.</title>
        <authorList>
            <consortium name="DOE Joint Genome Institute"/>
            <person name="Lebreton A."/>
            <person name="Tang N."/>
            <person name="Kuo A."/>
            <person name="LaButti K."/>
            <person name="Drula E."/>
            <person name="Barry K."/>
            <person name="Clum A."/>
            <person name="Lipzen A."/>
            <person name="Mousain D."/>
            <person name="Ng V."/>
            <person name="Wang R."/>
            <person name="Wang X."/>
            <person name="Dai Y."/>
            <person name="Henrissat B."/>
            <person name="Grigoriev I.V."/>
            <person name="Guerin-Laguette A."/>
            <person name="Yu F."/>
            <person name="Martin F.M."/>
        </authorList>
    </citation>
    <scope>NUCLEOTIDE SEQUENCE</scope>
    <source>
        <strain evidence="2">QP</strain>
    </source>
</reference>
<dbReference type="Proteomes" id="UP001201163">
    <property type="component" value="Unassembled WGS sequence"/>
</dbReference>
<evidence type="ECO:0000313" key="2">
    <source>
        <dbReference type="EMBL" id="KAH8995909.1"/>
    </source>
</evidence>
<proteinExistence type="predicted"/>
<gene>
    <name evidence="2" type="ORF">EDB92DRAFT_105687</name>
</gene>
<comment type="caution">
    <text evidence="2">The sequence shown here is derived from an EMBL/GenBank/DDBJ whole genome shotgun (WGS) entry which is preliminary data.</text>
</comment>
<keyword evidence="3" id="KW-1185">Reference proteome</keyword>
<feature type="region of interest" description="Disordered" evidence="1">
    <location>
        <begin position="579"/>
        <end position="783"/>
    </location>
</feature>
<feature type="region of interest" description="Disordered" evidence="1">
    <location>
        <begin position="172"/>
        <end position="420"/>
    </location>
</feature>
<feature type="compositionally biased region" description="Low complexity" evidence="1">
    <location>
        <begin position="224"/>
        <end position="244"/>
    </location>
</feature>
<feature type="compositionally biased region" description="Polar residues" evidence="1">
    <location>
        <begin position="212"/>
        <end position="223"/>
    </location>
</feature>
<organism evidence="2 3">
    <name type="scientific">Lactarius akahatsu</name>
    <dbReference type="NCBI Taxonomy" id="416441"/>
    <lineage>
        <taxon>Eukaryota</taxon>
        <taxon>Fungi</taxon>
        <taxon>Dikarya</taxon>
        <taxon>Basidiomycota</taxon>
        <taxon>Agaricomycotina</taxon>
        <taxon>Agaricomycetes</taxon>
        <taxon>Russulales</taxon>
        <taxon>Russulaceae</taxon>
        <taxon>Lactarius</taxon>
    </lineage>
</organism>
<feature type="compositionally biased region" description="Basic and acidic residues" evidence="1">
    <location>
        <begin position="531"/>
        <end position="548"/>
    </location>
</feature>